<dbReference type="InterPro" id="IPR005546">
    <property type="entry name" value="Autotransporte_beta"/>
</dbReference>
<dbReference type="InterPro" id="IPR036709">
    <property type="entry name" value="Autotransporte_beta_dom_sf"/>
</dbReference>
<protein>
    <submittedName>
        <fullName evidence="2">Outer membrane autotransporter barrel domain-containing protein</fullName>
    </submittedName>
</protein>
<reference evidence="2" key="1">
    <citation type="submission" date="2019-02" db="EMBL/GenBank/DDBJ databases">
        <authorList>
            <person name="Gruber-Vodicka R. H."/>
            <person name="Seah K. B. B."/>
        </authorList>
    </citation>
    <scope>NUCLEOTIDE SEQUENCE</scope>
    <source>
        <strain evidence="2">BECK_BY1</strain>
    </source>
</reference>
<dbReference type="AlphaFoldDB" id="A0A450ZZN8"/>
<dbReference type="PROSITE" id="PS51208">
    <property type="entry name" value="AUTOTRANSPORTER"/>
    <property type="match status" value="1"/>
</dbReference>
<dbReference type="Gene3D" id="2.40.128.130">
    <property type="entry name" value="Autotransporter beta-domain"/>
    <property type="match status" value="1"/>
</dbReference>
<dbReference type="GO" id="GO:0019867">
    <property type="term" value="C:outer membrane"/>
    <property type="evidence" value="ECO:0007669"/>
    <property type="project" value="InterPro"/>
</dbReference>
<gene>
    <name evidence="2" type="ORF">BECKTUN1418D_GA0071000_10983</name>
</gene>
<dbReference type="SUPFAM" id="SSF103515">
    <property type="entry name" value="Autotransporter"/>
    <property type="match status" value="1"/>
</dbReference>
<evidence type="ECO:0000259" key="1">
    <source>
        <dbReference type="PROSITE" id="PS51208"/>
    </source>
</evidence>
<organism evidence="2">
    <name type="scientific">Candidatus Kentrum sp. TUN</name>
    <dbReference type="NCBI Taxonomy" id="2126343"/>
    <lineage>
        <taxon>Bacteria</taxon>
        <taxon>Pseudomonadati</taxon>
        <taxon>Pseudomonadota</taxon>
        <taxon>Gammaproteobacteria</taxon>
        <taxon>Candidatus Kentrum</taxon>
    </lineage>
</organism>
<feature type="domain" description="Autotransporter" evidence="1">
    <location>
        <begin position="925"/>
        <end position="1204"/>
    </location>
</feature>
<dbReference type="Pfam" id="PF03797">
    <property type="entry name" value="Autotransporter"/>
    <property type="match status" value="1"/>
</dbReference>
<dbReference type="InterPro" id="IPR006315">
    <property type="entry name" value="OM_autotransptr_brl_dom"/>
</dbReference>
<evidence type="ECO:0000313" key="2">
    <source>
        <dbReference type="EMBL" id="VFK59249.1"/>
    </source>
</evidence>
<dbReference type="SMART" id="SM00869">
    <property type="entry name" value="Autotransporter"/>
    <property type="match status" value="1"/>
</dbReference>
<accession>A0A450ZZN8</accession>
<sequence length="1204" mass="119348">MSSTLERKVFKDGVKPSRKILESKSLKKTLVGGLSVAATAAMLGVSGAAMATDATTEVATADEITATNANGLLESGETGTVTVTVNTGGNASFGTAGGADAITTSESGGVTNLVINATEGATGTTITWAEDINVKGNAGNTLEINHTDTSGTFEGSIIAAVVGNTTTITAGAADSSATTHTLTFDSKANEDQAIDAVINALEGGDTVNISITNSDSVAGNTTTFAKAIGGATAANAIDTITIGASTTTTFSGTVNATTITNSSANTTTFSDDVTGNLDFAADGTASIAAAKKIDGSVDNKTGADGAGTLTIGATGTLVAVSGTVGATHSLKAITVDTTGGVATFTGAVRAVDFTETGGGGVTLTDGGTFTNYTSAGDVTITNNSLDLAADGTITIAAAKKIVGNVDNKTGADGAGTLAIGATGGTVDVVSGTVGATHSLKAITVDTTGGVATFTGAVRAVDFTETGGGGVTLTDGGTFTNYTSAGDVTITNNSLDLAADGTITIAAAKKIVGNVDNKTGADGAGTLAIGATGGTVDVVSGTVGATHSLKAITVDTTGGLARFGGNVKTTSFTATGAGGTAFTVGGTFTNFTSAADVTGGSAALDINGNVNFSAGKLVAGAGHLTLAGSTISAAMTLATGKDVTFDGTAAQTITGLIDGTNNLGKINVTNTAGLVTFNSKIGSSSAVGSFAIGASQVQFEAPVVVGSNKLTIADGATITVGSGITIGTDTLFTTTNGGANITDGGTVDGDGTADITVNLPASFSEGTLTFIKDTITDLDTLTDEFAVTDTALVDYTVQSNADKKIIEITATKQTQAATMSALGVSSSQADAIQAAVAITGDSEAVTAISAIINAAAAAGATIAQKAEATKVAKQVVAQADTLSAASAASVGAGAKAVGAASSRLAYLRSGVQHASVGQSGFSSGDSAGMAPNSWIKTFGNWASQDDEGGVDGYDADTYGFAAGMDAEVYENVRAGVAFSYSNADIEGNGAGDSKVDVENYQVTFYGDYTTDMFYVEGMLGYAAGNNETSRQINAGTLNRTPTAAYDSKQYMFSVGAGIPVDMGNDITVTPKGSVSWTHVSSDNYVEANAGNLGLKVNPDDIDSVVASIGAQIHTKIKQGKGHLVPSAYVGVNYDFADEDASASYSFIGGTTTSIVNGMENEEFSSNIGLGLEYEVDQWSVGINYDGQFKSGYDSHAATLQARYKF</sequence>
<proteinExistence type="predicted"/>
<dbReference type="EMBL" id="CAADFX010000098">
    <property type="protein sequence ID" value="VFK59249.1"/>
    <property type="molecule type" value="Genomic_DNA"/>
</dbReference>
<name>A0A450ZZN8_9GAMM</name>
<dbReference type="NCBIfam" id="TIGR01414">
    <property type="entry name" value="autotrans_barl"/>
    <property type="match status" value="1"/>
</dbReference>